<evidence type="ECO:0000313" key="4">
    <source>
        <dbReference type="EMBL" id="CAB4728349.1"/>
    </source>
</evidence>
<protein>
    <submittedName>
        <fullName evidence="5">Unannotated protein</fullName>
    </submittedName>
</protein>
<sequence length="76" mass="8373">MVIDAGDLDKAIANLASRKSFTSSMVIAARNRAFDVALDDRSLRSEKYRTVDQVRPHKPVVPSGVPAQLPLMPPRK</sequence>
<dbReference type="EMBL" id="CAEZYM010000009">
    <property type="protein sequence ID" value="CAB4728349.1"/>
    <property type="molecule type" value="Genomic_DNA"/>
</dbReference>
<dbReference type="EMBL" id="CAFBLD010000010">
    <property type="protein sequence ID" value="CAB4876217.1"/>
    <property type="molecule type" value="Genomic_DNA"/>
</dbReference>
<dbReference type="EMBL" id="CAESAE010000002">
    <property type="protein sequence ID" value="CAB4333375.1"/>
    <property type="molecule type" value="Genomic_DNA"/>
</dbReference>
<dbReference type="AlphaFoldDB" id="A0A6J6WC66"/>
<gene>
    <name evidence="3" type="ORF">UFOPK2510_00541</name>
    <name evidence="4" type="ORF">UFOPK2718_01070</name>
    <name evidence="5" type="ORF">UFOPK2936_00908</name>
    <name evidence="6" type="ORF">UFOPK3328_01364</name>
    <name evidence="7" type="ORF">UFOPK3779_00963</name>
    <name evidence="8" type="ORF">UFOPK3913_01030</name>
    <name evidence="2" type="ORF">UFOPK4107_00404</name>
</gene>
<evidence type="ECO:0000313" key="8">
    <source>
        <dbReference type="EMBL" id="CAB4979376.1"/>
    </source>
</evidence>
<dbReference type="EMBL" id="CAEZZW010000004">
    <property type="protein sequence ID" value="CAB4780976.1"/>
    <property type="molecule type" value="Genomic_DNA"/>
</dbReference>
<evidence type="ECO:0000256" key="1">
    <source>
        <dbReference type="SAM" id="MobiDB-lite"/>
    </source>
</evidence>
<reference evidence="5" key="1">
    <citation type="submission" date="2020-05" db="EMBL/GenBank/DDBJ databases">
        <authorList>
            <person name="Chiriac C."/>
            <person name="Salcher M."/>
            <person name="Ghai R."/>
            <person name="Kavagutti S V."/>
        </authorList>
    </citation>
    <scope>NUCLEOTIDE SEQUENCE</scope>
</reference>
<evidence type="ECO:0000313" key="5">
    <source>
        <dbReference type="EMBL" id="CAB4780976.1"/>
    </source>
</evidence>
<evidence type="ECO:0000313" key="7">
    <source>
        <dbReference type="EMBL" id="CAB4947402.1"/>
    </source>
</evidence>
<dbReference type="EMBL" id="CAEZXO010000003">
    <property type="protein sequence ID" value="CAB4689044.1"/>
    <property type="molecule type" value="Genomic_DNA"/>
</dbReference>
<evidence type="ECO:0000313" key="3">
    <source>
        <dbReference type="EMBL" id="CAB4689044.1"/>
    </source>
</evidence>
<organism evidence="5">
    <name type="scientific">freshwater metagenome</name>
    <dbReference type="NCBI Taxonomy" id="449393"/>
    <lineage>
        <taxon>unclassified sequences</taxon>
        <taxon>metagenomes</taxon>
        <taxon>ecological metagenomes</taxon>
    </lineage>
</organism>
<dbReference type="EMBL" id="CAFBNH010000005">
    <property type="protein sequence ID" value="CAB4947402.1"/>
    <property type="molecule type" value="Genomic_DNA"/>
</dbReference>
<evidence type="ECO:0000313" key="2">
    <source>
        <dbReference type="EMBL" id="CAB4333375.1"/>
    </source>
</evidence>
<proteinExistence type="predicted"/>
<accession>A0A6J6WC66</accession>
<evidence type="ECO:0000313" key="6">
    <source>
        <dbReference type="EMBL" id="CAB4876217.1"/>
    </source>
</evidence>
<name>A0A6J6WC66_9ZZZZ</name>
<dbReference type="EMBL" id="CAFBOC010000010">
    <property type="protein sequence ID" value="CAB4979376.1"/>
    <property type="molecule type" value="Genomic_DNA"/>
</dbReference>
<feature type="region of interest" description="Disordered" evidence="1">
    <location>
        <begin position="50"/>
        <end position="76"/>
    </location>
</feature>